<dbReference type="GeneID" id="8778865"/>
<dbReference type="KEGG" id="fpl:Ferp_1349"/>
<sequence>MKITDRAKRKLLSFGVREFAIVEKEDGYEIEVGEREGKSLKVEEFTVYYDEKLEERVLRAVLDFDCFFFIRFE</sequence>
<accession>D3RYD7</accession>
<protein>
    <submittedName>
        <fullName evidence="1">Uncharacterized protein</fullName>
    </submittedName>
</protein>
<evidence type="ECO:0000313" key="2">
    <source>
        <dbReference type="Proteomes" id="UP000002613"/>
    </source>
</evidence>
<dbReference type="HOGENOM" id="CLU_2695574_0_0_2"/>
<dbReference type="AlphaFoldDB" id="D3RYD7"/>
<keyword evidence="2" id="KW-1185">Reference proteome</keyword>
<name>D3RYD7_FERPA</name>
<dbReference type="EMBL" id="CP001899">
    <property type="protein sequence ID" value="ADC65500.1"/>
    <property type="molecule type" value="Genomic_DNA"/>
</dbReference>
<gene>
    <name evidence="1" type="ordered locus">Ferp_1349</name>
</gene>
<reference evidence="1 2" key="2">
    <citation type="journal article" date="2011" name="Stand. Genomic Sci.">
        <title>Complete genome sequence of Ferroglobus placidus AEDII12DO.</title>
        <authorList>
            <person name="Anderson I."/>
            <person name="Risso C."/>
            <person name="Holmes D."/>
            <person name="Lucas S."/>
            <person name="Copeland A."/>
            <person name="Lapidus A."/>
            <person name="Cheng J.F."/>
            <person name="Bruce D."/>
            <person name="Goodwin L."/>
            <person name="Pitluck S."/>
            <person name="Saunders E."/>
            <person name="Brettin T."/>
            <person name="Detter J.C."/>
            <person name="Han C."/>
            <person name="Tapia R."/>
            <person name="Larimer F."/>
            <person name="Land M."/>
            <person name="Hauser L."/>
            <person name="Woyke T."/>
            <person name="Lovley D."/>
            <person name="Kyrpides N."/>
            <person name="Ivanova N."/>
        </authorList>
    </citation>
    <scope>NUCLEOTIDE SEQUENCE [LARGE SCALE GENOMIC DNA]</scope>
    <source>
        <strain evidence="2">DSM 10642 / AEDII12DO</strain>
    </source>
</reference>
<dbReference type="Proteomes" id="UP000002613">
    <property type="component" value="Chromosome"/>
</dbReference>
<proteinExistence type="predicted"/>
<dbReference type="PaxDb" id="589924-Ferp_1349"/>
<organism evidence="1 2">
    <name type="scientific">Ferroglobus placidus (strain DSM 10642 / AEDII12DO)</name>
    <dbReference type="NCBI Taxonomy" id="589924"/>
    <lineage>
        <taxon>Archaea</taxon>
        <taxon>Methanobacteriati</taxon>
        <taxon>Methanobacteriota</taxon>
        <taxon>Archaeoglobi</taxon>
        <taxon>Archaeoglobales</taxon>
        <taxon>Archaeoglobaceae</taxon>
        <taxon>Ferroglobus</taxon>
    </lineage>
</organism>
<evidence type="ECO:0000313" key="1">
    <source>
        <dbReference type="EMBL" id="ADC65500.1"/>
    </source>
</evidence>
<reference evidence="2" key="1">
    <citation type="submission" date="2010-02" db="EMBL/GenBank/DDBJ databases">
        <title>Complete sequence of Ferroglobus placidus DSM 10642.</title>
        <authorList>
            <consortium name="US DOE Joint Genome Institute"/>
            <person name="Lucas S."/>
            <person name="Copeland A."/>
            <person name="Lapidus A."/>
            <person name="Cheng J.-F."/>
            <person name="Bruce D."/>
            <person name="Goodwin L."/>
            <person name="Pitluck S."/>
            <person name="Saunders E."/>
            <person name="Brettin T."/>
            <person name="Detter J.C."/>
            <person name="Han C."/>
            <person name="Tapia R."/>
            <person name="Larimer F."/>
            <person name="Land M."/>
            <person name="Hauser L."/>
            <person name="Kyrpides N."/>
            <person name="Ivanova N."/>
            <person name="Holmes D."/>
            <person name="Lovley D."/>
            <person name="Kyrpides N."/>
            <person name="Anderson I.J."/>
            <person name="Woyke T."/>
        </authorList>
    </citation>
    <scope>NUCLEOTIDE SEQUENCE [LARGE SCALE GENOMIC DNA]</scope>
    <source>
        <strain evidence="2">DSM 10642 / AEDII12DO</strain>
    </source>
</reference>
<dbReference type="RefSeq" id="WP_012965843.1">
    <property type="nucleotide sequence ID" value="NC_013849.1"/>
</dbReference>